<organism evidence="1 2">
    <name type="scientific">Aquaticitalea lipolytica</name>
    <dbReference type="NCBI Taxonomy" id="1247562"/>
    <lineage>
        <taxon>Bacteria</taxon>
        <taxon>Pseudomonadati</taxon>
        <taxon>Bacteroidota</taxon>
        <taxon>Flavobacteriia</taxon>
        <taxon>Flavobacteriales</taxon>
        <taxon>Flavobacteriaceae</taxon>
        <taxon>Aquaticitalea</taxon>
    </lineage>
</organism>
<dbReference type="SUPFAM" id="SSF109854">
    <property type="entry name" value="DinB/YfiT-like putative metalloenzymes"/>
    <property type="match status" value="1"/>
</dbReference>
<gene>
    <name evidence="1" type="ORF">GCM10011531_24700</name>
</gene>
<evidence type="ECO:0008006" key="3">
    <source>
        <dbReference type="Google" id="ProtNLM"/>
    </source>
</evidence>
<keyword evidence="2" id="KW-1185">Reference proteome</keyword>
<dbReference type="Proteomes" id="UP000598120">
    <property type="component" value="Unassembled WGS sequence"/>
</dbReference>
<dbReference type="EMBL" id="BMIC01000006">
    <property type="protein sequence ID" value="GFZ92066.1"/>
    <property type="molecule type" value="Genomic_DNA"/>
</dbReference>
<evidence type="ECO:0000313" key="1">
    <source>
        <dbReference type="EMBL" id="GFZ92066.1"/>
    </source>
</evidence>
<dbReference type="Gene3D" id="1.20.120.450">
    <property type="entry name" value="dinb family like domain"/>
    <property type="match status" value="1"/>
</dbReference>
<name>A0A8J2XJD1_9FLAO</name>
<dbReference type="AlphaFoldDB" id="A0A8J2XJD1"/>
<dbReference type="RefSeq" id="WP_188606701.1">
    <property type="nucleotide sequence ID" value="NZ_BMIC01000006.1"/>
</dbReference>
<dbReference type="InterPro" id="IPR034660">
    <property type="entry name" value="DinB/YfiT-like"/>
</dbReference>
<comment type="caution">
    <text evidence="1">The sequence shown here is derived from an EMBL/GenBank/DDBJ whole genome shotgun (WGS) entry which is preliminary data.</text>
</comment>
<reference evidence="1 2" key="1">
    <citation type="journal article" date="2014" name="Int. J. Syst. Evol. Microbiol.">
        <title>Complete genome sequence of Corynebacterium casei LMG S-19264T (=DSM 44701T), isolated from a smear-ripened cheese.</title>
        <authorList>
            <consortium name="US DOE Joint Genome Institute (JGI-PGF)"/>
            <person name="Walter F."/>
            <person name="Albersmeier A."/>
            <person name="Kalinowski J."/>
            <person name="Ruckert C."/>
        </authorList>
    </citation>
    <scope>NUCLEOTIDE SEQUENCE [LARGE SCALE GENOMIC DNA]</scope>
    <source>
        <strain evidence="1 2">CGMCC 1.15295</strain>
    </source>
</reference>
<accession>A0A8J2XJD1</accession>
<protein>
    <recommendedName>
        <fullName evidence="3">DUF1569 domain-containing protein</fullName>
    </recommendedName>
</protein>
<sequence>MQTLFDTKTHQEVLQRIKTLNPNHQPLWGKMDVNQMLNHCQRPLEVANGRLTFTEKPGFVKKILFKLYKTHMYNDKLWKPNIPTVKDFRVEEAKPFAEEQQKLIEAINEFNKKDLNLHWPKHPFFGEFNTEQWGKMQYKHLDHHLRQFGV</sequence>
<dbReference type="Pfam" id="PF07606">
    <property type="entry name" value="DUF1569"/>
    <property type="match status" value="1"/>
</dbReference>
<evidence type="ECO:0000313" key="2">
    <source>
        <dbReference type="Proteomes" id="UP000598120"/>
    </source>
</evidence>
<dbReference type="InterPro" id="IPR011463">
    <property type="entry name" value="DUF1569"/>
</dbReference>
<proteinExistence type="predicted"/>